<name>A0A7J8MUG3_9ROSI</name>
<dbReference type="AlphaFoldDB" id="A0A7J8MUG3"/>
<organism evidence="1 2">
    <name type="scientific">Gossypium lobatum</name>
    <dbReference type="NCBI Taxonomy" id="34289"/>
    <lineage>
        <taxon>Eukaryota</taxon>
        <taxon>Viridiplantae</taxon>
        <taxon>Streptophyta</taxon>
        <taxon>Embryophyta</taxon>
        <taxon>Tracheophyta</taxon>
        <taxon>Spermatophyta</taxon>
        <taxon>Magnoliopsida</taxon>
        <taxon>eudicotyledons</taxon>
        <taxon>Gunneridae</taxon>
        <taxon>Pentapetalae</taxon>
        <taxon>rosids</taxon>
        <taxon>malvids</taxon>
        <taxon>Malvales</taxon>
        <taxon>Malvaceae</taxon>
        <taxon>Malvoideae</taxon>
        <taxon>Gossypium</taxon>
    </lineage>
</organism>
<reference evidence="1 2" key="1">
    <citation type="journal article" date="2019" name="Genome Biol. Evol.">
        <title>Insights into the evolution of the New World diploid cottons (Gossypium, subgenus Houzingenia) based on genome sequencing.</title>
        <authorList>
            <person name="Grover C.E."/>
            <person name="Arick M.A. 2nd"/>
            <person name="Thrash A."/>
            <person name="Conover J.L."/>
            <person name="Sanders W.S."/>
            <person name="Peterson D.G."/>
            <person name="Frelichowski J.E."/>
            <person name="Scheffler J.A."/>
            <person name="Scheffler B.E."/>
            <person name="Wendel J.F."/>
        </authorList>
    </citation>
    <scope>NUCLEOTIDE SEQUENCE [LARGE SCALE GENOMIC DNA]</scope>
    <source>
        <strain evidence="1">157</strain>
        <tissue evidence="1">Leaf</tissue>
    </source>
</reference>
<keyword evidence="2" id="KW-1185">Reference proteome</keyword>
<gene>
    <name evidence="1" type="ORF">Golob_005856</name>
</gene>
<evidence type="ECO:0000313" key="2">
    <source>
        <dbReference type="Proteomes" id="UP000593572"/>
    </source>
</evidence>
<comment type="caution">
    <text evidence="1">The sequence shown here is derived from an EMBL/GenBank/DDBJ whole genome shotgun (WGS) entry which is preliminary data.</text>
</comment>
<accession>A0A7J8MUG3</accession>
<evidence type="ECO:0000313" key="1">
    <source>
        <dbReference type="EMBL" id="MBA0568357.1"/>
    </source>
</evidence>
<sequence>MIDRNELMPYQTKECAFRHTRRDAGEEETEVAATAGNFCAECYLSGGSVGDRSGRAYFHSPGVWTF</sequence>
<dbReference type="Proteomes" id="UP000593572">
    <property type="component" value="Unassembled WGS sequence"/>
</dbReference>
<protein>
    <submittedName>
        <fullName evidence="1">Uncharacterized protein</fullName>
    </submittedName>
</protein>
<dbReference type="EMBL" id="JABEZX010000010">
    <property type="protein sequence ID" value="MBA0568357.1"/>
    <property type="molecule type" value="Genomic_DNA"/>
</dbReference>
<proteinExistence type="predicted"/>